<dbReference type="EMBL" id="JBHSMA010000001">
    <property type="protein sequence ID" value="MFC5408190.1"/>
    <property type="molecule type" value="Genomic_DNA"/>
</dbReference>
<comment type="caution">
    <text evidence="1">The sequence shown here is derived from an EMBL/GenBank/DDBJ whole genome shotgun (WGS) entry which is preliminary data.</text>
</comment>
<dbReference type="Proteomes" id="UP001596106">
    <property type="component" value="Unassembled WGS sequence"/>
</dbReference>
<organism evidence="1 2">
    <name type="scientific">Larkinella bovis</name>
    <dbReference type="NCBI Taxonomy" id="683041"/>
    <lineage>
        <taxon>Bacteria</taxon>
        <taxon>Pseudomonadati</taxon>
        <taxon>Bacteroidota</taxon>
        <taxon>Cytophagia</taxon>
        <taxon>Cytophagales</taxon>
        <taxon>Spirosomataceae</taxon>
        <taxon>Larkinella</taxon>
    </lineage>
</organism>
<evidence type="ECO:0000313" key="2">
    <source>
        <dbReference type="Proteomes" id="UP001596106"/>
    </source>
</evidence>
<gene>
    <name evidence="1" type="ORF">ACFPMF_02625</name>
</gene>
<accession>A0ABW0I3U5</accession>
<dbReference type="RefSeq" id="WP_379840875.1">
    <property type="nucleotide sequence ID" value="NZ_JBHSMA010000001.1"/>
</dbReference>
<keyword evidence="2" id="KW-1185">Reference proteome</keyword>
<reference evidence="2" key="1">
    <citation type="journal article" date="2019" name="Int. J. Syst. Evol. Microbiol.">
        <title>The Global Catalogue of Microorganisms (GCM) 10K type strain sequencing project: providing services to taxonomists for standard genome sequencing and annotation.</title>
        <authorList>
            <consortium name="The Broad Institute Genomics Platform"/>
            <consortium name="The Broad Institute Genome Sequencing Center for Infectious Disease"/>
            <person name="Wu L."/>
            <person name="Ma J."/>
        </authorList>
    </citation>
    <scope>NUCLEOTIDE SEQUENCE [LARGE SCALE GENOMIC DNA]</scope>
    <source>
        <strain evidence="2">CCUG 55250</strain>
    </source>
</reference>
<protein>
    <submittedName>
        <fullName evidence="1">Uncharacterized protein</fullName>
    </submittedName>
</protein>
<proteinExistence type="predicted"/>
<sequence length="114" mass="13256">MERTYEVLLTMRVHGEWRELGRFYLGEDPEQANATFRRLKGQPGNNGWIRMELREARNQRGPYLGRINCTLDELAENCRMITKEAFKRFNLEHEPVSGGARVGEFLHLAGFGPF</sequence>
<evidence type="ECO:0000313" key="1">
    <source>
        <dbReference type="EMBL" id="MFC5408190.1"/>
    </source>
</evidence>
<name>A0ABW0I3U5_9BACT</name>